<evidence type="ECO:0000256" key="10">
    <source>
        <dbReference type="ARBA" id="ARBA00022989"/>
    </source>
</evidence>
<evidence type="ECO:0000256" key="1">
    <source>
        <dbReference type="ARBA" id="ARBA00000085"/>
    </source>
</evidence>
<feature type="transmembrane region" description="Helical" evidence="13">
    <location>
        <begin position="432"/>
        <end position="450"/>
    </location>
</feature>
<keyword evidence="9" id="KW-0067">ATP-binding</keyword>
<dbReference type="FunFam" id="3.40.50.300:FF:000483">
    <property type="entry name" value="Sensor histidine kinase KdpD"/>
    <property type="match status" value="1"/>
</dbReference>
<dbReference type="GO" id="GO:0005886">
    <property type="term" value="C:plasma membrane"/>
    <property type="evidence" value="ECO:0007669"/>
    <property type="project" value="TreeGrafter"/>
</dbReference>
<dbReference type="GO" id="GO:0005524">
    <property type="term" value="F:ATP binding"/>
    <property type="evidence" value="ECO:0007669"/>
    <property type="project" value="UniProtKB-KW"/>
</dbReference>
<dbReference type="SUPFAM" id="SSF52540">
    <property type="entry name" value="P-loop containing nucleoside triphosphate hydrolases"/>
    <property type="match status" value="1"/>
</dbReference>
<proteinExistence type="predicted"/>
<dbReference type="SUPFAM" id="SSF55781">
    <property type="entry name" value="GAF domain-like"/>
    <property type="match status" value="1"/>
</dbReference>
<keyword evidence="6 13" id="KW-0812">Transmembrane</keyword>
<dbReference type="Pfam" id="PF00582">
    <property type="entry name" value="Usp"/>
    <property type="match status" value="1"/>
</dbReference>
<dbReference type="InterPro" id="IPR003661">
    <property type="entry name" value="HisK_dim/P_dom"/>
</dbReference>
<dbReference type="InterPro" id="IPR003594">
    <property type="entry name" value="HATPase_dom"/>
</dbReference>
<dbReference type="GO" id="GO:0005737">
    <property type="term" value="C:cytoplasm"/>
    <property type="evidence" value="ECO:0007669"/>
    <property type="project" value="UniProtKB-ARBA"/>
</dbReference>
<dbReference type="FunFam" id="1.10.287.130:FF:000027">
    <property type="entry name" value="Sensor histidine kinase KdpD"/>
    <property type="match status" value="1"/>
</dbReference>
<dbReference type="InterPro" id="IPR006016">
    <property type="entry name" value="UspA"/>
</dbReference>
<dbReference type="Pfam" id="PF02702">
    <property type="entry name" value="KdpD"/>
    <property type="match status" value="1"/>
</dbReference>
<dbReference type="PANTHER" id="PTHR45569:SF1">
    <property type="entry name" value="SENSOR PROTEIN KDPD"/>
    <property type="match status" value="1"/>
</dbReference>
<accession>A0A2K1PZ76</accession>
<dbReference type="InterPro" id="IPR014729">
    <property type="entry name" value="Rossmann-like_a/b/a_fold"/>
</dbReference>
<dbReference type="Gene3D" id="3.30.565.10">
    <property type="entry name" value="Histidine kinase-like ATPase, C-terminal domain"/>
    <property type="match status" value="1"/>
</dbReference>
<evidence type="ECO:0000256" key="2">
    <source>
        <dbReference type="ARBA" id="ARBA00004141"/>
    </source>
</evidence>
<reference evidence="15 16" key="1">
    <citation type="submission" date="2017-08" db="EMBL/GenBank/DDBJ databases">
        <title>Lysobacter sylvestris genome.</title>
        <authorList>
            <person name="Zhang D.-C."/>
            <person name="Albuquerque L."/>
            <person name="Franca L."/>
            <person name="Froufe H.J.C."/>
            <person name="Barroso C."/>
            <person name="Egas C."/>
            <person name="Da Costa M."/>
            <person name="Margesin R."/>
        </authorList>
    </citation>
    <scope>NUCLEOTIDE SEQUENCE [LARGE SCALE GENOMIC DNA]</scope>
    <source>
        <strain evidence="15 16">AM20-91</strain>
    </source>
</reference>
<feature type="domain" description="Histidine kinase" evidence="14">
    <location>
        <begin position="677"/>
        <end position="894"/>
    </location>
</feature>
<keyword evidence="15" id="KW-0407">Ion channel</keyword>
<dbReference type="InterPro" id="IPR036890">
    <property type="entry name" value="HATPase_C_sf"/>
</dbReference>
<keyword evidence="12 13" id="KW-0472">Membrane</keyword>
<keyword evidence="16" id="KW-1185">Reference proteome</keyword>
<dbReference type="CDD" id="cd00082">
    <property type="entry name" value="HisKA"/>
    <property type="match status" value="1"/>
</dbReference>
<dbReference type="Pfam" id="PF02518">
    <property type="entry name" value="HATPase_c"/>
    <property type="match status" value="1"/>
</dbReference>
<feature type="transmembrane region" description="Helical" evidence="13">
    <location>
        <begin position="457"/>
        <end position="474"/>
    </location>
</feature>
<dbReference type="Gene3D" id="1.20.120.620">
    <property type="entry name" value="Backbone structure of the membrane domain of e. Coli histidine kinase receptor kdpd"/>
    <property type="match status" value="1"/>
</dbReference>
<dbReference type="Gene3D" id="3.40.50.300">
    <property type="entry name" value="P-loop containing nucleotide triphosphate hydrolases"/>
    <property type="match status" value="1"/>
</dbReference>
<keyword evidence="5" id="KW-0808">Transferase</keyword>
<dbReference type="EMBL" id="NPZB01000002">
    <property type="protein sequence ID" value="PNS08098.1"/>
    <property type="molecule type" value="Genomic_DNA"/>
</dbReference>
<dbReference type="SMART" id="SM00388">
    <property type="entry name" value="HisKA"/>
    <property type="match status" value="1"/>
</dbReference>
<dbReference type="InterPro" id="IPR038318">
    <property type="entry name" value="KdpD_sf"/>
</dbReference>
<dbReference type="EC" id="2.7.13.3" evidence="3"/>
<dbReference type="Gene3D" id="1.10.287.130">
    <property type="match status" value="1"/>
</dbReference>
<dbReference type="Pfam" id="PF00512">
    <property type="entry name" value="HisKA"/>
    <property type="match status" value="1"/>
</dbReference>
<comment type="subcellular location">
    <subcellularLocation>
        <location evidence="2">Membrane</location>
        <topology evidence="2">Multi-pass membrane protein</topology>
    </subcellularLocation>
</comment>
<dbReference type="Gene3D" id="3.30.450.40">
    <property type="match status" value="1"/>
</dbReference>
<keyword evidence="15" id="KW-0406">Ion transport</keyword>
<dbReference type="InterPro" id="IPR025201">
    <property type="entry name" value="KdpD_TM"/>
</dbReference>
<keyword evidence="7" id="KW-0547">Nucleotide-binding</keyword>
<dbReference type="SUPFAM" id="SSF47384">
    <property type="entry name" value="Homodimeric domain of signal transducing histidine kinase"/>
    <property type="match status" value="1"/>
</dbReference>
<evidence type="ECO:0000313" key="15">
    <source>
        <dbReference type="EMBL" id="PNS08098.1"/>
    </source>
</evidence>
<dbReference type="Proteomes" id="UP000236220">
    <property type="component" value="Unassembled WGS sequence"/>
</dbReference>
<sequence length="900" mass="99034">MPSITDPAHNSQMNADRRDVVRQEQADALLGELRRQGSGRLTIFLGAAPGVGKTYSMLSRAHELKKQGIDVMVGLAETHRRAETEALLNGLEVLPRKRVDYQGRRLEELDIDALLVRKPQVALVDELAHRNVPGSRHERRWQDVIELLDAGIDIYTTVNIQHLESLNDIVHRITGVRVSETVPDLVFDRLRDILLVDLPPRELIERLQQGKVYVPEQAAHALQAFFSPSNLTALRELAMQTAADRVDSDLREAQAARGLPGMPLRRRVLVAIDGRGQSEYLVRVARRLAERRDAPWTVVTVQTGSDVDEHRQLELDRAFALARRLGGDAEVLHGGNVVDAILDHAARSGVSTIVLGRTRERPFARMFNRTLTQQLLQRGAHYELTIFSTPEARAKARRSVRQSSHWLTRSDIGLAVLATVLATACGEVAGRWLGLTDLSMVFIVAVVLVASRTRMAAAVLAAALCFLSYDFFFIPPHFTFYISARQGVATVFLFLVAALVAGRLASRLRMQVLALRAANAHATALQALGRQLAVAADLGQVVSAGRQALKQATGVDALVQAGNTPIAPECPYSLSDRDRAAADWTMKHQQSAGRFTDTLGNSDWWFMPLIEDGGLAGLIGLRFPENAARPGPEQRRLIDAMADDIAQAIVRTRLVSDLEDARVTSETERLRSALLSSVSHDLRSPLASIIGAAGSLDSYGDAMNREDRHSLLETVRMEGERLDRYIQNLLDMTRLGHGGLTLNRDWIGVNELIGSAVTRLQRYEPAARFDLHLAEGLAPIWVHPALIEQALFNVVENAARFSPSGEPIVIDARDVEGRLRIDVCDRGPGIPEDERKRIFDMFFSVERGDRGRQGTGLGLAITQGMFGAHGGTVEAIPGYDGHGTIIRMTLPRILPPGSTP</sequence>
<evidence type="ECO:0000256" key="12">
    <source>
        <dbReference type="ARBA" id="ARBA00023136"/>
    </source>
</evidence>
<evidence type="ECO:0000256" key="7">
    <source>
        <dbReference type="ARBA" id="ARBA00022741"/>
    </source>
</evidence>
<dbReference type="SUPFAM" id="SSF52402">
    <property type="entry name" value="Adenine nucleotide alpha hydrolases-like"/>
    <property type="match status" value="1"/>
</dbReference>
<dbReference type="SUPFAM" id="SSF55874">
    <property type="entry name" value="ATPase domain of HSP90 chaperone/DNA topoisomerase II/histidine kinase"/>
    <property type="match status" value="1"/>
</dbReference>
<dbReference type="Pfam" id="PF13493">
    <property type="entry name" value="DUF4118"/>
    <property type="match status" value="1"/>
</dbReference>
<keyword evidence="15" id="KW-0813">Transport</keyword>
<keyword evidence="8 15" id="KW-0418">Kinase</keyword>
<evidence type="ECO:0000259" key="14">
    <source>
        <dbReference type="PROSITE" id="PS50109"/>
    </source>
</evidence>
<evidence type="ECO:0000256" key="13">
    <source>
        <dbReference type="SAM" id="Phobius"/>
    </source>
</evidence>
<keyword evidence="11" id="KW-0902">Two-component regulatory system</keyword>
<evidence type="ECO:0000256" key="5">
    <source>
        <dbReference type="ARBA" id="ARBA00022679"/>
    </source>
</evidence>
<dbReference type="CDD" id="cd00075">
    <property type="entry name" value="HATPase"/>
    <property type="match status" value="1"/>
</dbReference>
<dbReference type="InterPro" id="IPR004358">
    <property type="entry name" value="Sig_transdc_His_kin-like_C"/>
</dbReference>
<protein>
    <recommendedName>
        <fullName evidence="3">histidine kinase</fullName>
        <ecNumber evidence="3">2.7.13.3</ecNumber>
    </recommendedName>
</protein>
<evidence type="ECO:0000256" key="3">
    <source>
        <dbReference type="ARBA" id="ARBA00012438"/>
    </source>
</evidence>
<name>A0A2K1PZ76_9GAMM</name>
<evidence type="ECO:0000256" key="9">
    <source>
        <dbReference type="ARBA" id="ARBA00022840"/>
    </source>
</evidence>
<evidence type="ECO:0000256" key="6">
    <source>
        <dbReference type="ARBA" id="ARBA00022692"/>
    </source>
</evidence>
<comment type="caution">
    <text evidence="15">The sequence shown here is derived from an EMBL/GenBank/DDBJ whole genome shotgun (WGS) entry which is preliminary data.</text>
</comment>
<evidence type="ECO:0000256" key="4">
    <source>
        <dbReference type="ARBA" id="ARBA00022553"/>
    </source>
</evidence>
<keyword evidence="4" id="KW-0597">Phosphoprotein</keyword>
<dbReference type="InterPro" id="IPR027417">
    <property type="entry name" value="P-loop_NTPase"/>
</dbReference>
<dbReference type="GO" id="GO:0000155">
    <property type="term" value="F:phosphorelay sensor kinase activity"/>
    <property type="evidence" value="ECO:0007669"/>
    <property type="project" value="InterPro"/>
</dbReference>
<dbReference type="InterPro" id="IPR029016">
    <property type="entry name" value="GAF-like_dom_sf"/>
</dbReference>
<dbReference type="InterPro" id="IPR005467">
    <property type="entry name" value="His_kinase_dom"/>
</dbReference>
<dbReference type="PROSITE" id="PS50109">
    <property type="entry name" value="HIS_KIN"/>
    <property type="match status" value="1"/>
</dbReference>
<comment type="catalytic activity">
    <reaction evidence="1">
        <text>ATP + protein L-histidine = ADP + protein N-phospho-L-histidine.</text>
        <dbReference type="EC" id="2.7.13.3"/>
    </reaction>
</comment>
<dbReference type="PRINTS" id="PR00344">
    <property type="entry name" value="BCTRLSENSOR"/>
</dbReference>
<keyword evidence="10 13" id="KW-1133">Transmembrane helix</keyword>
<dbReference type="PANTHER" id="PTHR45569">
    <property type="entry name" value="SENSOR PROTEIN KDPD"/>
    <property type="match status" value="1"/>
</dbReference>
<dbReference type="InterPro" id="IPR052023">
    <property type="entry name" value="Histidine_kinase_KdpD"/>
</dbReference>
<feature type="transmembrane region" description="Helical" evidence="13">
    <location>
        <begin position="480"/>
        <end position="501"/>
    </location>
</feature>
<dbReference type="Gene3D" id="3.40.50.620">
    <property type="entry name" value="HUPs"/>
    <property type="match status" value="1"/>
</dbReference>
<evidence type="ECO:0000313" key="16">
    <source>
        <dbReference type="Proteomes" id="UP000236220"/>
    </source>
</evidence>
<dbReference type="InterPro" id="IPR036097">
    <property type="entry name" value="HisK_dim/P_sf"/>
</dbReference>
<gene>
    <name evidence="15" type="ORF">Lysil_2274</name>
</gene>
<evidence type="ECO:0000256" key="11">
    <source>
        <dbReference type="ARBA" id="ARBA00023012"/>
    </source>
</evidence>
<organism evidence="15 16">
    <name type="scientific">Solilutibacter silvestris</name>
    <dbReference type="NCBI Taxonomy" id="1645665"/>
    <lineage>
        <taxon>Bacteria</taxon>
        <taxon>Pseudomonadati</taxon>
        <taxon>Pseudomonadota</taxon>
        <taxon>Gammaproteobacteria</taxon>
        <taxon>Lysobacterales</taxon>
        <taxon>Lysobacteraceae</taxon>
        <taxon>Solilutibacter</taxon>
    </lineage>
</organism>
<dbReference type="AlphaFoldDB" id="A0A2K1PZ76"/>
<evidence type="ECO:0000256" key="8">
    <source>
        <dbReference type="ARBA" id="ARBA00022777"/>
    </source>
</evidence>
<dbReference type="InterPro" id="IPR003852">
    <property type="entry name" value="Sig_transdc_His_kinase_KdpD_N"/>
</dbReference>
<dbReference type="GO" id="GO:0034220">
    <property type="term" value="P:monoatomic ion transmembrane transport"/>
    <property type="evidence" value="ECO:0007669"/>
    <property type="project" value="UniProtKB-KW"/>
</dbReference>
<dbReference type="SMART" id="SM00387">
    <property type="entry name" value="HATPase_c"/>
    <property type="match status" value="1"/>
</dbReference>